<gene>
    <name evidence="1" type="ORF">FHS68_000034</name>
</gene>
<sequence>MSLSWKSNFISTEFRIFRGKVIAGILRTSSWKNEGYGELDGNLLRFKTKGFLQKITEIRDIEGEKVLGQIQFHFMSSSATITYDHIDYNWKFASWSMRKWNVSNGNAHAAFKKTGFWQKEGEIEDQEIPPAVILASLYAHIHFRKVAAAA</sequence>
<organism evidence="1 2">
    <name type="scientific">Dyadobacter arcticus</name>
    <dbReference type="NCBI Taxonomy" id="1078754"/>
    <lineage>
        <taxon>Bacteria</taxon>
        <taxon>Pseudomonadati</taxon>
        <taxon>Bacteroidota</taxon>
        <taxon>Cytophagia</taxon>
        <taxon>Cytophagales</taxon>
        <taxon>Spirosomataceae</taxon>
        <taxon>Dyadobacter</taxon>
    </lineage>
</organism>
<dbReference type="RefSeq" id="WP_167265963.1">
    <property type="nucleotide sequence ID" value="NZ_JAASQJ010000001.1"/>
</dbReference>
<evidence type="ECO:0000313" key="2">
    <source>
        <dbReference type="Proteomes" id="UP001179181"/>
    </source>
</evidence>
<keyword evidence="2" id="KW-1185">Reference proteome</keyword>
<comment type="caution">
    <text evidence="1">The sequence shown here is derived from an EMBL/GenBank/DDBJ whole genome shotgun (WGS) entry which is preliminary data.</text>
</comment>
<reference evidence="1 2" key="1">
    <citation type="submission" date="2020-03" db="EMBL/GenBank/DDBJ databases">
        <title>Genomic Encyclopedia of Type Strains, Phase IV (KMG-IV): sequencing the most valuable type-strain genomes for metagenomic binning, comparative biology and taxonomic classification.</title>
        <authorList>
            <person name="Goeker M."/>
        </authorList>
    </citation>
    <scope>NUCLEOTIDE SEQUENCE [LARGE SCALE GENOMIC DNA]</scope>
    <source>
        <strain evidence="1 2">DSM 102865</strain>
    </source>
</reference>
<dbReference type="Proteomes" id="UP001179181">
    <property type="component" value="Unassembled WGS sequence"/>
</dbReference>
<evidence type="ECO:0000313" key="1">
    <source>
        <dbReference type="EMBL" id="NIJ50878.1"/>
    </source>
</evidence>
<name>A0ABX0UEB6_9BACT</name>
<protein>
    <submittedName>
        <fullName evidence="1">Uncharacterized protein</fullName>
    </submittedName>
</protein>
<dbReference type="EMBL" id="JAASQJ010000001">
    <property type="protein sequence ID" value="NIJ50878.1"/>
    <property type="molecule type" value="Genomic_DNA"/>
</dbReference>
<proteinExistence type="predicted"/>
<accession>A0ABX0UEB6</accession>